<dbReference type="EMBL" id="ADBL01001357">
    <property type="status" value="NOT_ANNOTATED_CDS"/>
    <property type="molecule type" value="Genomic_DNA"/>
</dbReference>
<proteinExistence type="predicted"/>
<feature type="signal peptide" evidence="3">
    <location>
        <begin position="1"/>
        <end position="23"/>
    </location>
</feature>
<feature type="repeat" description="ANK" evidence="1">
    <location>
        <begin position="1016"/>
        <end position="1044"/>
    </location>
</feature>
<dbReference type="PROSITE" id="PS50088">
    <property type="entry name" value="ANK_REPEAT"/>
    <property type="match status" value="1"/>
</dbReference>
<accession>A0A0C4E001</accession>
<evidence type="ECO:0000313" key="4">
    <source>
        <dbReference type="EMBL" id="KLU86653.1"/>
    </source>
</evidence>
<dbReference type="InterPro" id="IPR002110">
    <property type="entry name" value="Ankyrin_rpt"/>
</dbReference>
<dbReference type="STRING" id="644358.A0A0C4E001"/>
<sequence>MLQTSFIHLRLLLVACFVATAKADGWDDFANNLATDLAPLLALFGEQATKQFLSESTTIWDNIIFAMAPLGILTAVVSAIRVCGGPSLRAFIGRAQEGGGIAEAELCSSTSRDVCELHQNGAIVRVFGRPKILEIVHDREAALPDGSGPPDYGIYSFREYIKTDWARKAGWEELKEAGWKRLVKVGWKWLGDAWREFREAEWKQRVEVAWERLREAWKGLAMAGRWVLRMRHEVDSEAATPQENPASDDTFAPNPNLSFNIGIREPPKHVIRLAATVGFLAQASVVVFGFLVTYTWGWTKGEGLPQAWAFPFMSLGTVLLCAGMFSCALLVEKSTEERVFGRDRDNDRQVPIYVVQPGNQTVGDQTFDSFSFTDASRPSRRYTTSWKVPRQAELGVWLAVGATMSGFVFQFVGLRAMHSAVSVLQLGVILLMSIIRAGLRTRRLGEEQNLLRDRLDQVEGYELDWLAFELTKAKPGEKDEGRKFWSLTAGPTKLYSPPDDQEPRPDTDFRRAFFYRSRLAEMTSQQKRVKSRPSTAWDERYVHVRQQARQLKKAIESSADVFFAQAKMHPDLDRAKPISWAIDVAEYRQSEPCPKEPGHKHSESCVTGKEASKIDLSLHRPKNDEQSTAWEVSQQCLEAVVGLWAWSIISDPRLEEDHKSKLQELTAPEVTMSRIIALGNTREDIERAKTDLELWIEDFPSSVSTATWTAGSDPRDKGPDILWETETQSSETVRHLTATTNSPNPRWNQSRLRLFGWPIAPHDKRPIVPHGSPAETSTKMFALTTIVNPDNHSIPTTCAHDIYQLFLCAITARLESLGGQTKPSTGSRGFYFTNEVVSRLAECFKESGLGSIQDAYSVIIPALRCRPELLSAGGALPAVHSVAENARKEGNFQEAEAMLKWAWQTALRTGDDGALDSTMLELGELYRNALFWKDGPQEEFSSKGIFWMKGETDKQPSSSSVAIISRRYADLAQRTVGHPRRKSNARDIIDAISRDDRTESLWLISQVDDILPAHDDGRTVLSWAAQRGWQEIVKAALGIGSAID</sequence>
<feature type="transmembrane region" description="Helical" evidence="2">
    <location>
        <begin position="394"/>
        <end position="414"/>
    </location>
</feature>
<protein>
    <submittedName>
        <fullName evidence="4 5">Uncharacterized protein</fullName>
    </submittedName>
</protein>
<feature type="transmembrane region" description="Helical" evidence="2">
    <location>
        <begin position="63"/>
        <end position="84"/>
    </location>
</feature>
<reference evidence="5" key="5">
    <citation type="submission" date="2015-06" db="UniProtKB">
        <authorList>
            <consortium name="EnsemblFungi"/>
        </authorList>
    </citation>
    <scope>IDENTIFICATION</scope>
    <source>
        <strain evidence="5">ATCC 64411</strain>
    </source>
</reference>
<keyword evidence="6" id="KW-1185">Reference proteome</keyword>
<evidence type="ECO:0000256" key="1">
    <source>
        <dbReference type="PROSITE-ProRule" id="PRU00023"/>
    </source>
</evidence>
<reference evidence="5" key="4">
    <citation type="journal article" date="2015" name="G3 (Bethesda)">
        <title>Genome sequences of three phytopathogenic species of the Magnaporthaceae family of fungi.</title>
        <authorList>
            <person name="Okagaki L.H."/>
            <person name="Nunes C.C."/>
            <person name="Sailsbery J."/>
            <person name="Clay B."/>
            <person name="Brown D."/>
            <person name="John T."/>
            <person name="Oh Y."/>
            <person name="Young N."/>
            <person name="Fitzgerald M."/>
            <person name="Haas B.J."/>
            <person name="Zeng Q."/>
            <person name="Young S."/>
            <person name="Adiconis X."/>
            <person name="Fan L."/>
            <person name="Levin J.Z."/>
            <person name="Mitchell T.K."/>
            <person name="Okubara P.A."/>
            <person name="Farman M.L."/>
            <person name="Kohn L.M."/>
            <person name="Birren B."/>
            <person name="Ma L.-J."/>
            <person name="Dean R.A."/>
        </authorList>
    </citation>
    <scope>NUCLEOTIDE SEQUENCE</scope>
    <source>
        <strain evidence="5">ATCC 64411 / 73-15</strain>
    </source>
</reference>
<dbReference type="EMBL" id="GL876969">
    <property type="protein sequence ID" value="KLU86653.1"/>
    <property type="molecule type" value="Genomic_DNA"/>
</dbReference>
<feature type="transmembrane region" description="Helical" evidence="2">
    <location>
        <begin position="273"/>
        <end position="296"/>
    </location>
</feature>
<keyword evidence="2" id="KW-1133">Transmembrane helix</keyword>
<keyword evidence="3" id="KW-0732">Signal</keyword>
<reference evidence="4" key="3">
    <citation type="submission" date="2011-03" db="EMBL/GenBank/DDBJ databases">
        <title>Annotation of Magnaporthe poae ATCC 64411.</title>
        <authorList>
            <person name="Ma L.-J."/>
            <person name="Dead R."/>
            <person name="Young S.K."/>
            <person name="Zeng Q."/>
            <person name="Gargeya S."/>
            <person name="Fitzgerald M."/>
            <person name="Haas B."/>
            <person name="Abouelleil A."/>
            <person name="Alvarado L."/>
            <person name="Arachchi H.M."/>
            <person name="Berlin A."/>
            <person name="Brown A."/>
            <person name="Chapman S.B."/>
            <person name="Chen Z."/>
            <person name="Dunbar C."/>
            <person name="Freedman E."/>
            <person name="Gearin G."/>
            <person name="Gellesch M."/>
            <person name="Goldberg J."/>
            <person name="Griggs A."/>
            <person name="Gujja S."/>
            <person name="Heiman D."/>
            <person name="Howarth C."/>
            <person name="Larson L."/>
            <person name="Lui A."/>
            <person name="MacDonald P.J.P."/>
            <person name="Mehta T."/>
            <person name="Montmayeur A."/>
            <person name="Murphy C."/>
            <person name="Neiman D."/>
            <person name="Pearson M."/>
            <person name="Priest M."/>
            <person name="Roberts A."/>
            <person name="Saif S."/>
            <person name="Shea T."/>
            <person name="Shenoy N."/>
            <person name="Sisk P."/>
            <person name="Stolte C."/>
            <person name="Sykes S."/>
            <person name="Yandava C."/>
            <person name="Wortman J."/>
            <person name="Nusbaum C."/>
            <person name="Birren B."/>
        </authorList>
    </citation>
    <scope>NUCLEOTIDE SEQUENCE</scope>
    <source>
        <strain evidence="4">ATCC 64411</strain>
    </source>
</reference>
<dbReference type="PROSITE" id="PS50297">
    <property type="entry name" value="ANK_REP_REGION"/>
    <property type="match status" value="1"/>
</dbReference>
<dbReference type="AlphaFoldDB" id="A0A0C4E001"/>
<feature type="transmembrane region" description="Helical" evidence="2">
    <location>
        <begin position="308"/>
        <end position="331"/>
    </location>
</feature>
<organism evidence="5 6">
    <name type="scientific">Magnaporthiopsis poae (strain ATCC 64411 / 73-15)</name>
    <name type="common">Kentucky bluegrass fungus</name>
    <name type="synonym">Magnaporthe poae</name>
    <dbReference type="NCBI Taxonomy" id="644358"/>
    <lineage>
        <taxon>Eukaryota</taxon>
        <taxon>Fungi</taxon>
        <taxon>Dikarya</taxon>
        <taxon>Ascomycota</taxon>
        <taxon>Pezizomycotina</taxon>
        <taxon>Sordariomycetes</taxon>
        <taxon>Sordariomycetidae</taxon>
        <taxon>Magnaporthales</taxon>
        <taxon>Magnaporthaceae</taxon>
        <taxon>Magnaporthiopsis</taxon>
    </lineage>
</organism>
<keyword evidence="2" id="KW-0472">Membrane</keyword>
<evidence type="ECO:0000313" key="6">
    <source>
        <dbReference type="Proteomes" id="UP000011715"/>
    </source>
</evidence>
<evidence type="ECO:0000256" key="2">
    <source>
        <dbReference type="SAM" id="Phobius"/>
    </source>
</evidence>
<dbReference type="eggNOG" id="KOG4177">
    <property type="taxonomic scope" value="Eukaryota"/>
</dbReference>
<dbReference type="VEuPathDB" id="FungiDB:MAPG_05665"/>
<gene>
    <name evidence="4" type="ORF">MAPG_05665</name>
</gene>
<dbReference type="Proteomes" id="UP000011715">
    <property type="component" value="Unassembled WGS sequence"/>
</dbReference>
<dbReference type="OMA" id="NRTAISY"/>
<reference evidence="6" key="1">
    <citation type="submission" date="2010-05" db="EMBL/GenBank/DDBJ databases">
        <title>The genome sequence of Magnaporthe poae strain ATCC 64411.</title>
        <authorList>
            <person name="Ma L.-J."/>
            <person name="Dead R."/>
            <person name="Young S."/>
            <person name="Zeng Q."/>
            <person name="Koehrsen M."/>
            <person name="Alvarado L."/>
            <person name="Berlin A."/>
            <person name="Chapman S.B."/>
            <person name="Chen Z."/>
            <person name="Freedman E."/>
            <person name="Gellesch M."/>
            <person name="Goldberg J."/>
            <person name="Griggs A."/>
            <person name="Gujja S."/>
            <person name="Heilman E.R."/>
            <person name="Heiman D."/>
            <person name="Hepburn T."/>
            <person name="Howarth C."/>
            <person name="Jen D."/>
            <person name="Larson L."/>
            <person name="Mehta T."/>
            <person name="Neiman D."/>
            <person name="Pearson M."/>
            <person name="Roberts A."/>
            <person name="Saif S."/>
            <person name="Shea T."/>
            <person name="Shenoy N."/>
            <person name="Sisk P."/>
            <person name="Stolte C."/>
            <person name="Sykes S."/>
            <person name="Walk T."/>
            <person name="White J."/>
            <person name="Yandava C."/>
            <person name="Haas B."/>
            <person name="Nusbaum C."/>
            <person name="Birren B."/>
        </authorList>
    </citation>
    <scope>NUCLEOTIDE SEQUENCE [LARGE SCALE GENOMIC DNA]</scope>
    <source>
        <strain evidence="6">ATCC 64411 / 73-15</strain>
    </source>
</reference>
<dbReference type="EnsemblFungi" id="MAPG_05665T0">
    <property type="protein sequence ID" value="MAPG_05665T0"/>
    <property type="gene ID" value="MAPG_05665"/>
</dbReference>
<reference evidence="4" key="2">
    <citation type="submission" date="2010-05" db="EMBL/GenBank/DDBJ databases">
        <title>The Genome Sequence of Magnaporthe poae strain ATCC 64411.</title>
        <authorList>
            <consortium name="The Broad Institute Genome Sequencing Platform"/>
            <consortium name="Broad Institute Genome Sequencing Center for Infectious Disease"/>
            <person name="Ma L.-J."/>
            <person name="Dead R."/>
            <person name="Young S."/>
            <person name="Zeng Q."/>
            <person name="Koehrsen M."/>
            <person name="Alvarado L."/>
            <person name="Berlin A."/>
            <person name="Chapman S.B."/>
            <person name="Chen Z."/>
            <person name="Freedman E."/>
            <person name="Gellesch M."/>
            <person name="Goldberg J."/>
            <person name="Griggs A."/>
            <person name="Gujja S."/>
            <person name="Heilman E.R."/>
            <person name="Heiman D."/>
            <person name="Hepburn T."/>
            <person name="Howarth C."/>
            <person name="Jen D."/>
            <person name="Larson L."/>
            <person name="Mehta T."/>
            <person name="Neiman D."/>
            <person name="Pearson M."/>
            <person name="Roberts A."/>
            <person name="Saif S."/>
            <person name="Shea T."/>
            <person name="Shenoy N."/>
            <person name="Sisk P."/>
            <person name="Stolte C."/>
            <person name="Sykes S."/>
            <person name="Walk T."/>
            <person name="White J."/>
            <person name="Yandava C."/>
            <person name="Haas B."/>
            <person name="Nusbaum C."/>
            <person name="Birren B."/>
        </authorList>
    </citation>
    <scope>NUCLEOTIDE SEQUENCE</scope>
    <source>
        <strain evidence="4">ATCC 64411</strain>
    </source>
</reference>
<feature type="chain" id="PRO_5009385548" evidence="3">
    <location>
        <begin position="24"/>
        <end position="1044"/>
    </location>
</feature>
<evidence type="ECO:0000256" key="3">
    <source>
        <dbReference type="SAM" id="SignalP"/>
    </source>
</evidence>
<evidence type="ECO:0000313" key="5">
    <source>
        <dbReference type="EnsemblFungi" id="MAPG_05665T0"/>
    </source>
</evidence>
<dbReference type="OrthoDB" id="7464126at2759"/>
<keyword evidence="1" id="KW-0040">ANK repeat</keyword>
<keyword evidence="2" id="KW-0812">Transmembrane</keyword>
<name>A0A0C4E001_MAGP6</name>